<comment type="caution">
    <text evidence="2">The sequence shown here is derived from an EMBL/GenBank/DDBJ whole genome shotgun (WGS) entry which is preliminary data.</text>
</comment>
<feature type="non-terminal residue" evidence="2">
    <location>
        <position position="196"/>
    </location>
</feature>
<accession>A0ABN9XPU6</accession>
<feature type="region of interest" description="Disordered" evidence="1">
    <location>
        <begin position="133"/>
        <end position="196"/>
    </location>
</feature>
<evidence type="ECO:0000256" key="1">
    <source>
        <dbReference type="SAM" id="MobiDB-lite"/>
    </source>
</evidence>
<evidence type="ECO:0000313" key="3">
    <source>
        <dbReference type="Proteomes" id="UP001189429"/>
    </source>
</evidence>
<protein>
    <submittedName>
        <fullName evidence="2">Uncharacterized protein</fullName>
    </submittedName>
</protein>
<feature type="region of interest" description="Disordered" evidence="1">
    <location>
        <begin position="1"/>
        <end position="52"/>
    </location>
</feature>
<reference evidence="2" key="1">
    <citation type="submission" date="2023-10" db="EMBL/GenBank/DDBJ databases">
        <authorList>
            <person name="Chen Y."/>
            <person name="Shah S."/>
            <person name="Dougan E. K."/>
            <person name="Thang M."/>
            <person name="Chan C."/>
        </authorList>
    </citation>
    <scope>NUCLEOTIDE SEQUENCE [LARGE SCALE GENOMIC DNA]</scope>
</reference>
<organism evidence="2 3">
    <name type="scientific">Prorocentrum cordatum</name>
    <dbReference type="NCBI Taxonomy" id="2364126"/>
    <lineage>
        <taxon>Eukaryota</taxon>
        <taxon>Sar</taxon>
        <taxon>Alveolata</taxon>
        <taxon>Dinophyceae</taxon>
        <taxon>Prorocentrales</taxon>
        <taxon>Prorocentraceae</taxon>
        <taxon>Prorocentrum</taxon>
    </lineage>
</organism>
<name>A0ABN9XPU6_9DINO</name>
<dbReference type="Proteomes" id="UP001189429">
    <property type="component" value="Unassembled WGS sequence"/>
</dbReference>
<keyword evidence="3" id="KW-1185">Reference proteome</keyword>
<dbReference type="EMBL" id="CAUYUJ010020782">
    <property type="protein sequence ID" value="CAK0900470.1"/>
    <property type="molecule type" value="Genomic_DNA"/>
</dbReference>
<sequence length="196" mass="20256">MLVPNRPWRSREPGWPTASSRGSCRGARMPMDGFRRRGVGDTVNEPSCSSSAPWRQTAASTAAAQLPAPLAAAPWRKVDVHVAAAALPAPASASSSPCRAAVAEIPTATALAEEIEDAATTALARFLSACEPPAHLEERSPGQSIAEDVPQPPPPPFSSDEGTVQATEPPPPPDDELLPKLPVPPLPVSPAGCAAE</sequence>
<evidence type="ECO:0000313" key="2">
    <source>
        <dbReference type="EMBL" id="CAK0900470.1"/>
    </source>
</evidence>
<gene>
    <name evidence="2" type="ORF">PCOR1329_LOCUS77739</name>
</gene>
<proteinExistence type="predicted"/>